<dbReference type="AlphaFoldDB" id="A0AAD3ZY81"/>
<dbReference type="PANTHER" id="PTHR36115:SF4">
    <property type="entry name" value="MEMBRANE PROTEIN"/>
    <property type="match status" value="1"/>
</dbReference>
<evidence type="ECO:0000313" key="10">
    <source>
        <dbReference type="Proteomes" id="UP000436027"/>
    </source>
</evidence>
<organism evidence="9 10">
    <name type="scientific">Microbacterium maritypicum</name>
    <name type="common">Microbacterium liquefaciens</name>
    <dbReference type="NCBI Taxonomy" id="33918"/>
    <lineage>
        <taxon>Bacteria</taxon>
        <taxon>Bacillati</taxon>
        <taxon>Actinomycetota</taxon>
        <taxon>Actinomycetes</taxon>
        <taxon>Micrococcales</taxon>
        <taxon>Microbacteriaceae</taxon>
        <taxon>Microbacterium</taxon>
    </lineage>
</organism>
<evidence type="ECO:0000256" key="4">
    <source>
        <dbReference type="ARBA" id="ARBA00022989"/>
    </source>
</evidence>
<name>A0AAD3ZY81_MICMQ</name>
<dbReference type="InterPro" id="IPR010432">
    <property type="entry name" value="RDD"/>
</dbReference>
<dbReference type="Pfam" id="PF06271">
    <property type="entry name" value="RDD"/>
    <property type="match status" value="1"/>
</dbReference>
<dbReference type="Gene3D" id="2.60.200.20">
    <property type="match status" value="1"/>
</dbReference>
<evidence type="ECO:0000256" key="2">
    <source>
        <dbReference type="ARBA" id="ARBA00022475"/>
    </source>
</evidence>
<reference evidence="9 10" key="1">
    <citation type="submission" date="2019-09" db="EMBL/GenBank/DDBJ databases">
        <title>Whole genome sequencing of Microbacterium maritypicum.</title>
        <authorList>
            <person name="Lenchi N."/>
        </authorList>
    </citation>
    <scope>NUCLEOTIDE SEQUENCE [LARGE SCALE GENOMIC DNA]</scope>
    <source>
        <strain evidence="9 10">DSM 12512</strain>
    </source>
</reference>
<feature type="transmembrane region" description="Helical" evidence="7">
    <location>
        <begin position="16"/>
        <end position="41"/>
    </location>
</feature>
<evidence type="ECO:0000256" key="5">
    <source>
        <dbReference type="ARBA" id="ARBA00023136"/>
    </source>
</evidence>
<keyword evidence="4 7" id="KW-1133">Transmembrane helix</keyword>
<dbReference type="GO" id="GO:0005886">
    <property type="term" value="C:plasma membrane"/>
    <property type="evidence" value="ECO:0007669"/>
    <property type="project" value="UniProtKB-SubCell"/>
</dbReference>
<feature type="compositionally biased region" description="Pro residues" evidence="6">
    <location>
        <begin position="177"/>
        <end position="186"/>
    </location>
</feature>
<dbReference type="SUPFAM" id="SSF49879">
    <property type="entry name" value="SMAD/FHA domain"/>
    <property type="match status" value="1"/>
</dbReference>
<accession>A0AAD3ZY81</accession>
<evidence type="ECO:0000313" key="9">
    <source>
        <dbReference type="EMBL" id="KAB1883367.1"/>
    </source>
</evidence>
<gene>
    <name evidence="9" type="ORF">F6W70_12125</name>
</gene>
<evidence type="ECO:0000259" key="8">
    <source>
        <dbReference type="Pfam" id="PF06271"/>
    </source>
</evidence>
<evidence type="ECO:0000256" key="7">
    <source>
        <dbReference type="SAM" id="Phobius"/>
    </source>
</evidence>
<evidence type="ECO:0000256" key="6">
    <source>
        <dbReference type="SAM" id="MobiDB-lite"/>
    </source>
</evidence>
<dbReference type="RefSeq" id="WP_151486852.1">
    <property type="nucleotide sequence ID" value="NZ_BAAAIN010000001.1"/>
</dbReference>
<dbReference type="InterPro" id="IPR008984">
    <property type="entry name" value="SMAD_FHA_dom_sf"/>
</dbReference>
<protein>
    <recommendedName>
        <fullName evidence="8">RDD domain-containing protein</fullName>
    </recommendedName>
</protein>
<feature type="transmembrane region" description="Helical" evidence="7">
    <location>
        <begin position="53"/>
        <end position="75"/>
    </location>
</feature>
<dbReference type="EMBL" id="WAAQ01000002">
    <property type="protein sequence ID" value="KAB1883367.1"/>
    <property type="molecule type" value="Genomic_DNA"/>
</dbReference>
<feature type="region of interest" description="Disordered" evidence="6">
    <location>
        <begin position="161"/>
        <end position="216"/>
    </location>
</feature>
<keyword evidence="2" id="KW-1003">Cell membrane</keyword>
<feature type="domain" description="RDD" evidence="8">
    <location>
        <begin position="10"/>
        <end position="142"/>
    </location>
</feature>
<feature type="compositionally biased region" description="Low complexity" evidence="6">
    <location>
        <begin position="161"/>
        <end position="176"/>
    </location>
</feature>
<evidence type="ECO:0000256" key="3">
    <source>
        <dbReference type="ARBA" id="ARBA00022692"/>
    </source>
</evidence>
<feature type="transmembrane region" description="Helical" evidence="7">
    <location>
        <begin position="106"/>
        <end position="127"/>
    </location>
</feature>
<evidence type="ECO:0000256" key="1">
    <source>
        <dbReference type="ARBA" id="ARBA00004651"/>
    </source>
</evidence>
<comment type="subcellular location">
    <subcellularLocation>
        <location evidence="1">Cell membrane</location>
        <topology evidence="1">Multi-pass membrane protein</topology>
    </subcellularLocation>
</comment>
<feature type="compositionally biased region" description="Pro residues" evidence="6">
    <location>
        <begin position="197"/>
        <end position="215"/>
    </location>
</feature>
<keyword evidence="3 7" id="KW-0812">Transmembrane</keyword>
<comment type="caution">
    <text evidence="9">The sequence shown here is derived from an EMBL/GenBank/DDBJ whole genome shotgun (WGS) entry which is preliminary data.</text>
</comment>
<sequence length="433" mass="43452">MTQPAPDQIAPVARRAVAYIIDALIAGGLAIVLGGGLLIAASLTGSIEGSIGVLLVGGPVVSLVLLGWFVVYTVMQAGNGSIGMRAQGLRLVSAADASPLGFGRALLRNIIFGLAASVVVGYFTPLFDGSGRFQGWHDKVAGSLMLDAKVPAAVGSAAASPAAPAVPAPTTASAHPTPAPAIPGLPQPTEAVAATPAMPPAPAAPASVPPRPAAPAAPVAEAGSLIAFVPGITQDAPGRPAPSLEPEPALDATIQQQPAPPVAAPPIAAPIVSPVPPVPPTPLAVETPAAAPATPEPPLASAAPAAPSAPVAADEDDLEDTRISVPGHRLVFTWDDGTRVSVSRRTVFGRNPAPEEGVTLVPVRDETLSLSKTHFEAAAETSGGWVMDRHSTNGMTIVREGQRIACPAGQRVPVRLGDAIEIGDRIVTIGGYA</sequence>
<dbReference type="InterPro" id="IPR051791">
    <property type="entry name" value="Pra-immunoreactive"/>
</dbReference>
<feature type="region of interest" description="Disordered" evidence="6">
    <location>
        <begin position="286"/>
        <end position="310"/>
    </location>
</feature>
<dbReference type="PANTHER" id="PTHR36115">
    <property type="entry name" value="PROLINE-RICH ANTIGEN HOMOLOG-RELATED"/>
    <property type="match status" value="1"/>
</dbReference>
<keyword evidence="5 7" id="KW-0472">Membrane</keyword>
<dbReference type="Proteomes" id="UP000436027">
    <property type="component" value="Unassembled WGS sequence"/>
</dbReference>
<proteinExistence type="predicted"/>